<dbReference type="SMART" id="SM00901">
    <property type="entry name" value="FRG"/>
    <property type="match status" value="1"/>
</dbReference>
<dbReference type="RefSeq" id="WP_064275672.1">
    <property type="nucleotide sequence ID" value="NZ_LUTU01000024.1"/>
</dbReference>
<evidence type="ECO:0000313" key="2">
    <source>
        <dbReference type="EMBL" id="OAJ66023.1"/>
    </source>
</evidence>
<proteinExistence type="predicted"/>
<feature type="domain" description="FRG" evidence="1">
    <location>
        <begin position="19"/>
        <end position="122"/>
    </location>
</feature>
<accession>A0A1B6VFN2</accession>
<dbReference type="AlphaFoldDB" id="A0A1B6VFN2"/>
<dbReference type="InterPro" id="IPR014966">
    <property type="entry name" value="FRG-dom"/>
</dbReference>
<sequence>METVDCQTVEELGAFFDGLAPGALFRGQTKEYLRTDGGPNIRTSFDRHGCIPSRMLKWWHYSRAILSTYVKGFDGLTDLATDQAILQHYGWRSFFLDATADASVACWFAANSYRTESCGELIEDCFEDPLFVVRQRAWYELADDRGCVYVLSRKALRARDLQTVDLVEITTVEGRHRCLAQSAFMVGPLNGPLPDDCIVNRVFAPSAVFQAYAAQRPELTCEALFPSPRIDPVMAALLSIPWVKREVDSNGIGIDFFGRGLPLPEYEVKTIRRTGVNTAYYRRFWLADAVGPETLLAKTTFYLTDETTFHGATSGELVFLNLTRLLRERKSVALEIDGLVRHPYASNSGQYGKGIYLEMLEDGTMFLTELVVDHFGARPAGFGITRGWYFQVDEAFRWHRVDHPNQCDCGTEAHHTHHLVVAEHFEFALKERVFTQVRERVFAVSDVNATSDPSALKWME</sequence>
<evidence type="ECO:0000313" key="3">
    <source>
        <dbReference type="Proteomes" id="UP000077786"/>
    </source>
</evidence>
<organism evidence="2 3">
    <name type="scientific">Gluconobacter cerinus</name>
    <dbReference type="NCBI Taxonomy" id="38307"/>
    <lineage>
        <taxon>Bacteria</taxon>
        <taxon>Pseudomonadati</taxon>
        <taxon>Pseudomonadota</taxon>
        <taxon>Alphaproteobacteria</taxon>
        <taxon>Acetobacterales</taxon>
        <taxon>Acetobacteraceae</taxon>
        <taxon>Gluconobacter</taxon>
    </lineage>
</organism>
<dbReference type="PATRIC" id="fig|38307.3.peg.3514"/>
<reference evidence="2 3" key="1">
    <citation type="submission" date="2016-03" db="EMBL/GenBank/DDBJ databases">
        <title>Draft genome sequence of Gluconobacter cerinus strain CECT 9110.</title>
        <authorList>
            <person name="Sainz F."/>
            <person name="Mas A."/>
            <person name="Torija M.J."/>
        </authorList>
    </citation>
    <scope>NUCLEOTIDE SEQUENCE [LARGE SCALE GENOMIC DNA]</scope>
    <source>
        <strain evidence="2 3">CECT 9110</strain>
    </source>
</reference>
<name>A0A1B6VFN2_9PROT</name>
<dbReference type="EMBL" id="LUTU01000024">
    <property type="protein sequence ID" value="OAJ66023.1"/>
    <property type="molecule type" value="Genomic_DNA"/>
</dbReference>
<dbReference type="OrthoDB" id="6942219at2"/>
<gene>
    <name evidence="2" type="ORF">A0123_03350</name>
</gene>
<evidence type="ECO:0000259" key="1">
    <source>
        <dbReference type="SMART" id="SM00901"/>
    </source>
</evidence>
<dbReference type="Proteomes" id="UP000077786">
    <property type="component" value="Unassembled WGS sequence"/>
</dbReference>
<comment type="caution">
    <text evidence="2">The sequence shown here is derived from an EMBL/GenBank/DDBJ whole genome shotgun (WGS) entry which is preliminary data.</text>
</comment>
<protein>
    <submittedName>
        <fullName evidence="2">FRG domain protein</fullName>
    </submittedName>
</protein>